<organism evidence="1">
    <name type="scientific">uncultured marine phage</name>
    <dbReference type="NCBI Taxonomy" id="707152"/>
    <lineage>
        <taxon>Viruses</taxon>
        <taxon>environmental samples</taxon>
    </lineage>
</organism>
<dbReference type="EMBL" id="OU342829">
    <property type="protein sequence ID" value="CAG7581673.1"/>
    <property type="molecule type" value="Genomic_DNA"/>
</dbReference>
<evidence type="ECO:0000313" key="1">
    <source>
        <dbReference type="EMBL" id="CAG7581673.1"/>
    </source>
</evidence>
<accession>A0A8D9FRZ6</accession>
<proteinExistence type="predicted"/>
<sequence length="108" mass="13117">MSDIKLLKKGDKAFIYFQGYEVRGIIDEVEVDVIFNHLSQRELKPEHHKLTMLVDDEHINENWEILDSINLFFTKNSWGEIYYKSWTNDFNLDIKRIREERLEKLLEK</sequence>
<gene>
    <name evidence="1" type="ORF">SLAVMIC_00968</name>
</gene>
<reference evidence="1" key="1">
    <citation type="submission" date="2021-06" db="EMBL/GenBank/DDBJ databases">
        <authorList>
            <person name="Gannon L."/>
            <person name="Redgwell R T."/>
            <person name="Michniewski S."/>
            <person name="Harrison D C."/>
            <person name="Millard A."/>
        </authorList>
    </citation>
    <scope>NUCLEOTIDE SEQUENCE</scope>
</reference>
<protein>
    <submittedName>
        <fullName evidence="1">Uncharacterized protein</fullName>
    </submittedName>
</protein>
<name>A0A8D9FRZ6_9VIRU</name>